<dbReference type="GO" id="GO:0061133">
    <property type="term" value="F:endopeptidase activator activity"/>
    <property type="evidence" value="ECO:0007669"/>
    <property type="project" value="TreeGrafter"/>
</dbReference>
<dbReference type="InterPro" id="IPR006773">
    <property type="entry name" value="Rpn13/ADRM1"/>
</dbReference>
<dbReference type="InParanoid" id="A0A0V0QJP7"/>
<gene>
    <name evidence="7" type="ORF">PPERSA_09915</name>
</gene>
<dbReference type="PROSITE" id="PS51917">
    <property type="entry name" value="PRU"/>
    <property type="match status" value="1"/>
</dbReference>
<dbReference type="GO" id="GO:0070628">
    <property type="term" value="F:proteasome binding"/>
    <property type="evidence" value="ECO:0007669"/>
    <property type="project" value="TreeGrafter"/>
</dbReference>
<protein>
    <recommendedName>
        <fullName evidence="6">Pru domain-containing protein</fullName>
    </recommendedName>
</protein>
<name>A0A0V0QJP7_PSEPJ</name>
<feature type="domain" description="Pru" evidence="6">
    <location>
        <begin position="11"/>
        <end position="120"/>
    </location>
</feature>
<dbReference type="Pfam" id="PF04683">
    <property type="entry name" value="Rpn13_ADRM1_Pru"/>
    <property type="match status" value="1"/>
</dbReference>
<keyword evidence="5" id="KW-0539">Nucleus</keyword>
<dbReference type="PANTHER" id="PTHR12225:SF0">
    <property type="entry name" value="PROTEASOMAL UBIQUITIN RECEPTOR ADRM1"/>
    <property type="match status" value="1"/>
</dbReference>
<accession>A0A0V0QJP7</accession>
<comment type="caution">
    <text evidence="7">The sequence shown here is derived from an EMBL/GenBank/DDBJ whole genome shotgun (WGS) entry which is preliminary data.</text>
</comment>
<dbReference type="Proteomes" id="UP000054937">
    <property type="component" value="Unassembled WGS sequence"/>
</dbReference>
<dbReference type="InterPro" id="IPR044868">
    <property type="entry name" value="Rpn13/ADRM1_Pru"/>
</dbReference>
<reference evidence="7 8" key="1">
    <citation type="journal article" date="2015" name="Sci. Rep.">
        <title>Genome of the facultative scuticociliatosis pathogen Pseudocohnilembus persalinus provides insight into its virulence through horizontal gene transfer.</title>
        <authorList>
            <person name="Xiong J."/>
            <person name="Wang G."/>
            <person name="Cheng J."/>
            <person name="Tian M."/>
            <person name="Pan X."/>
            <person name="Warren A."/>
            <person name="Jiang C."/>
            <person name="Yuan D."/>
            <person name="Miao W."/>
        </authorList>
    </citation>
    <scope>NUCLEOTIDE SEQUENCE [LARGE SCALE GENOMIC DNA]</scope>
    <source>
        <strain evidence="7">36N120E</strain>
    </source>
</reference>
<sequence>MSEYQQLMQNEDIQQKVEIRAGKMQYDQETNKVTAIKQSGKLIAFVNEDNMVQLEWWSENNKIDELICIQGMCQLEQSKQRDRVLIVTIEDAHYFYWFQSPKKEKDQEFISKVQKMIEETNFE</sequence>
<evidence type="ECO:0000256" key="2">
    <source>
        <dbReference type="ARBA" id="ARBA00004496"/>
    </source>
</evidence>
<evidence type="ECO:0000259" key="6">
    <source>
        <dbReference type="PROSITE" id="PS51917"/>
    </source>
</evidence>
<dbReference type="GO" id="GO:0005634">
    <property type="term" value="C:nucleus"/>
    <property type="evidence" value="ECO:0007669"/>
    <property type="project" value="UniProtKB-SubCell"/>
</dbReference>
<keyword evidence="3" id="KW-0963">Cytoplasm</keyword>
<keyword evidence="8" id="KW-1185">Reference proteome</keyword>
<comment type="subcellular location">
    <subcellularLocation>
        <location evidence="2">Cytoplasm</location>
    </subcellularLocation>
    <subcellularLocation>
        <location evidence="1">Nucleus</location>
    </subcellularLocation>
</comment>
<dbReference type="AlphaFoldDB" id="A0A0V0QJP7"/>
<keyword evidence="4" id="KW-0647">Proteasome</keyword>
<organism evidence="7 8">
    <name type="scientific">Pseudocohnilembus persalinus</name>
    <name type="common">Ciliate</name>
    <dbReference type="NCBI Taxonomy" id="266149"/>
    <lineage>
        <taxon>Eukaryota</taxon>
        <taxon>Sar</taxon>
        <taxon>Alveolata</taxon>
        <taxon>Ciliophora</taxon>
        <taxon>Intramacronucleata</taxon>
        <taxon>Oligohymenophorea</taxon>
        <taxon>Scuticociliatia</taxon>
        <taxon>Philasterida</taxon>
        <taxon>Pseudocohnilembidae</taxon>
        <taxon>Pseudocohnilembus</taxon>
    </lineage>
</organism>
<evidence type="ECO:0000256" key="3">
    <source>
        <dbReference type="ARBA" id="ARBA00022490"/>
    </source>
</evidence>
<dbReference type="GO" id="GO:0008541">
    <property type="term" value="C:proteasome regulatory particle, lid subcomplex"/>
    <property type="evidence" value="ECO:0007669"/>
    <property type="project" value="TreeGrafter"/>
</dbReference>
<evidence type="ECO:0000256" key="4">
    <source>
        <dbReference type="ARBA" id="ARBA00022942"/>
    </source>
</evidence>
<dbReference type="OrthoDB" id="7777654at2759"/>
<dbReference type="GO" id="GO:0005737">
    <property type="term" value="C:cytoplasm"/>
    <property type="evidence" value="ECO:0007669"/>
    <property type="project" value="UniProtKB-SubCell"/>
</dbReference>
<evidence type="ECO:0000256" key="5">
    <source>
        <dbReference type="ARBA" id="ARBA00023242"/>
    </source>
</evidence>
<evidence type="ECO:0000313" key="8">
    <source>
        <dbReference type="Proteomes" id="UP000054937"/>
    </source>
</evidence>
<dbReference type="EMBL" id="LDAU01000155">
    <property type="protein sequence ID" value="KRX02298.1"/>
    <property type="molecule type" value="Genomic_DNA"/>
</dbReference>
<dbReference type="Gene3D" id="2.30.29.70">
    <property type="entry name" value="Proteasomal ubiquitin receptor Rpn13/ADRM1"/>
    <property type="match status" value="1"/>
</dbReference>
<dbReference type="PANTHER" id="PTHR12225">
    <property type="entry name" value="ADHESION REGULATING MOLECULE 1 110 KDA CELL MEMBRANE GLYCOPROTEIN"/>
    <property type="match status" value="1"/>
</dbReference>
<proteinExistence type="predicted"/>
<evidence type="ECO:0000256" key="1">
    <source>
        <dbReference type="ARBA" id="ARBA00004123"/>
    </source>
</evidence>
<evidence type="ECO:0000313" key="7">
    <source>
        <dbReference type="EMBL" id="KRX02298.1"/>
    </source>
</evidence>
<dbReference type="InterPro" id="IPR038633">
    <property type="entry name" value="Rpn13/ADRM1_Pru_sf"/>
</dbReference>